<reference evidence="2" key="1">
    <citation type="submission" date="2021-08" db="EMBL/GenBank/DDBJ databases">
        <authorList>
            <person name="Zhang H."/>
            <person name="Xu M."/>
            <person name="Yu Z."/>
            <person name="Yang L."/>
            <person name="Cai Y."/>
        </authorList>
    </citation>
    <scope>NUCLEOTIDE SEQUENCE</scope>
    <source>
        <strain evidence="2">CHL1</strain>
    </source>
</reference>
<dbReference type="EMBL" id="CP081869">
    <property type="protein sequence ID" value="QZO02166.1"/>
    <property type="molecule type" value="Genomic_DNA"/>
</dbReference>
<evidence type="ECO:0000313" key="2">
    <source>
        <dbReference type="EMBL" id="QZO02166.1"/>
    </source>
</evidence>
<sequence>MIDPCTSKELPDAEAPQPFMFVIGERTAPDRVVPKPGESLVSILTRLLQASGHDSLTALCGPVGLPQFAVSSPARYVEAAKDFAELCGLPLPEIEGRMYLDAGKESEERNLRSVGGVVIRDRFLSTNRRAISPESLRKDPYHRSVWDIVPLGFCPESLEVLVENCPDPDCGRPLRWGGSSMTHCIQCGFDLRTAPTSRVSAEEATYLVPLAHLLSGIPTLADPALLGLPEILGKIPPGEILHLALMLGLAAMPVQSGALRKQIMHGHSKQTDISLLAAGMKILFGWPQSFSPVVDNVRSQAMPVKGRDPLGIELGIIADLTDPEISDPAVCDLVSAALHDYYDRNLDRLKHTPYPSVLLRWARSTMSAQEAADVLGATVQRVARLKVYPELVLTGGTSGKPFVFQRSAVEALRQEQTEIVSLTELALEEKIAPKLLRELVDAGFISVASDRASTLYQTPDMLVNRQKWRELRSRIEAMPRGVGGRTSELRIALAQAGGTAEVWIDVLNHLLSGRLRIFGVKEGVEAVGNRWEIDKAEVMAFLNSQAVDADVRPLTEACNDMGIKPTPANHLAKHGHIETTVETIGGFKYLVSREAIARFKRDYILSTELSELFAMTPKAIKAWLNEEGVHEIQYTKWDIPLVFVRKDVDAAIARISDEIGHVSEQVAAGKVAWIKYLHIPTTSTAAELKAAADKTHFEARKRSLLAIADILSGLTVHEVAERYGVAAETIMKVWLPNYRKHGLSVESTRVTSSKSLLSAEQRDEFEVYARRLIQRIQEGERGITLATLTKYVNDKFGIQYHKASIRQRLKYAGIDWPKPK</sequence>
<proteinExistence type="predicted"/>
<organism evidence="2 3">
    <name type="scientific">Chenggangzhangella methanolivorans</name>
    <dbReference type="NCBI Taxonomy" id="1437009"/>
    <lineage>
        <taxon>Bacteria</taxon>
        <taxon>Pseudomonadati</taxon>
        <taxon>Pseudomonadota</taxon>
        <taxon>Alphaproteobacteria</taxon>
        <taxon>Hyphomicrobiales</taxon>
        <taxon>Methylopilaceae</taxon>
        <taxon>Chenggangzhangella</taxon>
    </lineage>
</organism>
<accession>A0A9E6RIM9</accession>
<evidence type="ECO:0000313" key="3">
    <source>
        <dbReference type="Proteomes" id="UP000825701"/>
    </source>
</evidence>
<dbReference type="SUPFAM" id="SSF46689">
    <property type="entry name" value="Homeodomain-like"/>
    <property type="match status" value="1"/>
</dbReference>
<gene>
    <name evidence="2" type="ORF">K6K41_13460</name>
</gene>
<evidence type="ECO:0000259" key="1">
    <source>
        <dbReference type="Pfam" id="PF06527"/>
    </source>
</evidence>
<protein>
    <submittedName>
        <fullName evidence="2">TniQ family protein</fullName>
    </submittedName>
</protein>
<dbReference type="RefSeq" id="WP_261405563.1">
    <property type="nucleotide sequence ID" value="NZ_CP081869.1"/>
</dbReference>
<dbReference type="KEGG" id="cmet:K6K41_13460"/>
<dbReference type="AlphaFoldDB" id="A0A9E6RIM9"/>
<dbReference type="InterPro" id="IPR009492">
    <property type="entry name" value="TniQ"/>
</dbReference>
<dbReference type="Pfam" id="PF06527">
    <property type="entry name" value="TniQ"/>
    <property type="match status" value="1"/>
</dbReference>
<dbReference type="Proteomes" id="UP000825701">
    <property type="component" value="Chromosome"/>
</dbReference>
<name>A0A9E6RIM9_9HYPH</name>
<keyword evidence="3" id="KW-1185">Reference proteome</keyword>
<feature type="domain" description="TniQ" evidence="1">
    <location>
        <begin position="31"/>
        <end position="156"/>
    </location>
</feature>
<dbReference type="InterPro" id="IPR009057">
    <property type="entry name" value="Homeodomain-like_sf"/>
</dbReference>